<evidence type="ECO:0000313" key="2">
    <source>
        <dbReference type="Proteomes" id="UP000195607"/>
    </source>
</evidence>
<evidence type="ECO:0008006" key="3">
    <source>
        <dbReference type="Google" id="ProtNLM"/>
    </source>
</evidence>
<dbReference type="EMBL" id="LT671858">
    <property type="protein sequence ID" value="SIM34949.1"/>
    <property type="molecule type" value="Genomic_DNA"/>
</dbReference>
<protein>
    <recommendedName>
        <fullName evidence="3">DUF393 domain-containing protein</fullName>
    </recommendedName>
</protein>
<reference evidence="1 2" key="1">
    <citation type="submission" date="2016-04" db="EMBL/GenBank/DDBJ databases">
        <authorList>
            <person name="Evans L.H."/>
            <person name="Alamgir A."/>
            <person name="Owens N."/>
            <person name="Weber N.D."/>
            <person name="Virtaneva K."/>
            <person name="Barbian K."/>
            <person name="Babar A."/>
            <person name="Rosenke K."/>
        </authorList>
    </citation>
    <scope>NUCLEOTIDE SEQUENCE [LARGE SCALE GENOMIC DNA]</scope>
    <source>
        <strain evidence="2">S5(T) (JCM 30642 \VKM B-2941)</strain>
    </source>
</reference>
<evidence type="ECO:0000313" key="1">
    <source>
        <dbReference type="EMBL" id="SIM34949.1"/>
    </source>
</evidence>
<name>A0A1N5SG78_9ARCH</name>
<dbReference type="Proteomes" id="UP000195607">
    <property type="component" value="Chromosome I"/>
</dbReference>
<dbReference type="RefSeq" id="WP_021789314.1">
    <property type="nucleotide sequence ID" value="NZ_LT671858.1"/>
</dbReference>
<accession>A0A1N5SG78</accession>
<dbReference type="GeneID" id="41587517"/>
<proteinExistence type="predicted"/>
<organism evidence="1 2">
    <name type="scientific">Cuniculiplasma divulgatum</name>
    <dbReference type="NCBI Taxonomy" id="1673428"/>
    <lineage>
        <taxon>Archaea</taxon>
        <taxon>Methanobacteriati</taxon>
        <taxon>Thermoplasmatota</taxon>
        <taxon>Thermoplasmata</taxon>
        <taxon>Thermoplasmatales</taxon>
        <taxon>Cuniculiplasmataceae</taxon>
        <taxon>Cuniculiplasma</taxon>
    </lineage>
</organism>
<gene>
    <name evidence="1" type="ORF">CSP5_0213</name>
</gene>
<dbReference type="AlphaFoldDB" id="A0A1N5SG78"/>
<sequence length="131" mass="15025">MKSENKQKNSLHPEIHVTKIFYDDRCELCRFSTDLIRGSGIETIPMTGTPFQNSNELILKDENRNTDIGFDAIFNLTGKVTILFPLLPALFLLKISGIGDVAYKIVSRKRHNGKIQWLFSFLNRLRIRNTG</sequence>